<accession>A0A6J6TFF7</accession>
<protein>
    <submittedName>
        <fullName evidence="1">Unannotated protein</fullName>
    </submittedName>
</protein>
<proteinExistence type="predicted"/>
<reference evidence="1" key="1">
    <citation type="submission" date="2020-05" db="EMBL/GenBank/DDBJ databases">
        <authorList>
            <person name="Chiriac C."/>
            <person name="Salcher M."/>
            <person name="Ghai R."/>
            <person name="Kavagutti S V."/>
        </authorList>
    </citation>
    <scope>NUCLEOTIDE SEQUENCE</scope>
</reference>
<dbReference type="AlphaFoldDB" id="A0A6J6TFF7"/>
<name>A0A6J6TFF7_9ZZZZ</name>
<gene>
    <name evidence="1" type="ORF">UFOPK2837_00317</name>
</gene>
<dbReference type="EMBL" id="CAEZZF010000014">
    <property type="protein sequence ID" value="CAB4746192.1"/>
    <property type="molecule type" value="Genomic_DNA"/>
</dbReference>
<sequence length="49" mass="5415">MRPPMIPSGTAVIATSETIEREYGEAALKRRSPNQIASAIPEMMHKAYI</sequence>
<organism evidence="1">
    <name type="scientific">freshwater metagenome</name>
    <dbReference type="NCBI Taxonomy" id="449393"/>
    <lineage>
        <taxon>unclassified sequences</taxon>
        <taxon>metagenomes</taxon>
        <taxon>ecological metagenomes</taxon>
    </lineage>
</organism>
<evidence type="ECO:0000313" key="1">
    <source>
        <dbReference type="EMBL" id="CAB4746192.1"/>
    </source>
</evidence>